<dbReference type="HOGENOM" id="CLU_046860_1_0_1"/>
<name>E1BPY1_BOVIN</name>
<evidence type="ECO:0000259" key="6">
    <source>
        <dbReference type="PROSITE" id="PS50039"/>
    </source>
</evidence>
<dbReference type="PROSITE" id="PS50039">
    <property type="entry name" value="FORK_HEAD_3"/>
    <property type="match status" value="1"/>
</dbReference>
<evidence type="ECO:0000256" key="1">
    <source>
        <dbReference type="ARBA" id="ARBA00004123"/>
    </source>
</evidence>
<dbReference type="SMART" id="SM00339">
    <property type="entry name" value="FH"/>
    <property type="match status" value="1"/>
</dbReference>
<dbReference type="SUPFAM" id="SSF46785">
    <property type="entry name" value="Winged helix' DNA-binding domain"/>
    <property type="match status" value="1"/>
</dbReference>
<dbReference type="PRINTS" id="PR00053">
    <property type="entry name" value="FORKHEAD"/>
</dbReference>
<feature type="compositionally biased region" description="Polar residues" evidence="5">
    <location>
        <begin position="234"/>
        <end position="243"/>
    </location>
</feature>
<dbReference type="PANTHER" id="PTHR11829:SF180">
    <property type="entry name" value="FORKHEAD BOX PROTEIN I1"/>
    <property type="match status" value="1"/>
</dbReference>
<dbReference type="Proteomes" id="UP000009136">
    <property type="component" value="Chromosome 20"/>
</dbReference>
<dbReference type="GO" id="GO:0009653">
    <property type="term" value="P:anatomical structure morphogenesis"/>
    <property type="evidence" value="ECO:0000318"/>
    <property type="project" value="GO_Central"/>
</dbReference>
<feature type="compositionally biased region" description="Polar residues" evidence="5">
    <location>
        <begin position="205"/>
        <end position="214"/>
    </location>
</feature>
<dbReference type="Bgee" id="ENSBTAG00000014620">
    <property type="expression patterns" value="Expressed in prostate gland and 19 other cell types or tissues"/>
</dbReference>
<dbReference type="InterPro" id="IPR018122">
    <property type="entry name" value="TF_fork_head_CS_1"/>
</dbReference>
<dbReference type="InterPro" id="IPR001766">
    <property type="entry name" value="Fork_head_dom"/>
</dbReference>
<reference evidence="7" key="1">
    <citation type="submission" date="2018-03" db="EMBL/GenBank/DDBJ databases">
        <title>ARS-UCD1.2.</title>
        <authorList>
            <person name="Rosen B.D."/>
            <person name="Bickhart D.M."/>
            <person name="Koren S."/>
            <person name="Schnabel R.D."/>
            <person name="Hall R."/>
            <person name="Zimin A."/>
            <person name="Dreischer C."/>
            <person name="Schultheiss S."/>
            <person name="Schroeder S.G."/>
            <person name="Elsik C.G."/>
            <person name="Couldrey C."/>
            <person name="Liu G.E."/>
            <person name="Van Tassell C.P."/>
            <person name="Phillippy A.M."/>
            <person name="Smith T.P.L."/>
            <person name="Medrano J.F."/>
        </authorList>
    </citation>
    <scope>NUCLEOTIDE SEQUENCE [LARGE SCALE GENOMIC DNA]</scope>
    <source>
        <strain evidence="7">Hereford</strain>
    </source>
</reference>
<feature type="domain" description="Fork-head" evidence="6">
    <location>
        <begin position="124"/>
        <end position="199"/>
    </location>
</feature>
<protein>
    <submittedName>
        <fullName evidence="7">Forkhead box I1</fullName>
    </submittedName>
</protein>
<evidence type="ECO:0000313" key="8">
    <source>
        <dbReference type="Proteomes" id="UP000009136"/>
    </source>
</evidence>
<dbReference type="InterPro" id="IPR030456">
    <property type="entry name" value="TF_fork_head_CS_2"/>
</dbReference>
<dbReference type="AlphaFoldDB" id="E1BPY1"/>
<proteinExistence type="predicted"/>
<keyword evidence="3 4" id="KW-0539">Nucleus</keyword>
<reference evidence="7" key="3">
    <citation type="submission" date="2025-09" db="UniProtKB">
        <authorList>
            <consortium name="Ensembl"/>
        </authorList>
    </citation>
    <scope>IDENTIFICATION</scope>
    <source>
        <strain evidence="7">Hereford</strain>
    </source>
</reference>
<dbReference type="VGNC" id="VGNC:29087">
    <property type="gene designation" value="FOXI1"/>
</dbReference>
<organism evidence="7 8">
    <name type="scientific">Bos taurus</name>
    <name type="common">Bovine</name>
    <dbReference type="NCBI Taxonomy" id="9913"/>
    <lineage>
        <taxon>Eukaryota</taxon>
        <taxon>Metazoa</taxon>
        <taxon>Chordata</taxon>
        <taxon>Craniata</taxon>
        <taxon>Vertebrata</taxon>
        <taxon>Euteleostomi</taxon>
        <taxon>Mammalia</taxon>
        <taxon>Eutheria</taxon>
        <taxon>Laurasiatheria</taxon>
        <taxon>Artiodactyla</taxon>
        <taxon>Ruminantia</taxon>
        <taxon>Pecora</taxon>
        <taxon>Bovidae</taxon>
        <taxon>Bovinae</taxon>
        <taxon>Bos</taxon>
    </lineage>
</organism>
<feature type="DNA-binding region" description="Fork-head" evidence="4">
    <location>
        <begin position="124"/>
        <end position="199"/>
    </location>
</feature>
<dbReference type="InterPro" id="IPR036388">
    <property type="entry name" value="WH-like_DNA-bd_sf"/>
</dbReference>
<keyword evidence="2 4" id="KW-0238">DNA-binding</keyword>
<dbReference type="OrthoDB" id="5402974at2759"/>
<evidence type="ECO:0000313" key="9">
    <source>
        <dbReference type="VGNC" id="VGNC:29087"/>
    </source>
</evidence>
<dbReference type="InterPro" id="IPR036390">
    <property type="entry name" value="WH_DNA-bd_sf"/>
</dbReference>
<dbReference type="PROSITE" id="PS00658">
    <property type="entry name" value="FORK_HEAD_2"/>
    <property type="match status" value="1"/>
</dbReference>
<dbReference type="PANTHER" id="PTHR11829">
    <property type="entry name" value="FORKHEAD BOX PROTEIN"/>
    <property type="match status" value="1"/>
</dbReference>
<dbReference type="eggNOG" id="KOG2294">
    <property type="taxonomic scope" value="Eukaryota"/>
</dbReference>
<evidence type="ECO:0000313" key="7">
    <source>
        <dbReference type="Ensembl" id="ENSBTAP00000019467.4"/>
    </source>
</evidence>
<dbReference type="FunCoup" id="E1BPY1">
    <property type="interactions" value="1"/>
</dbReference>
<dbReference type="Gene3D" id="1.10.10.10">
    <property type="entry name" value="Winged helix-like DNA-binding domain superfamily/Winged helix DNA-binding domain"/>
    <property type="match status" value="1"/>
</dbReference>
<evidence type="ECO:0000256" key="2">
    <source>
        <dbReference type="ARBA" id="ARBA00023125"/>
    </source>
</evidence>
<evidence type="ECO:0000256" key="5">
    <source>
        <dbReference type="SAM" id="MobiDB-lite"/>
    </source>
</evidence>
<dbReference type="STRING" id="9913.ENSBTAP00000019467"/>
<dbReference type="GO" id="GO:0006357">
    <property type="term" value="P:regulation of transcription by RNA polymerase II"/>
    <property type="evidence" value="ECO:0000318"/>
    <property type="project" value="GO_Central"/>
</dbReference>
<dbReference type="GO" id="GO:0042472">
    <property type="term" value="P:inner ear morphogenesis"/>
    <property type="evidence" value="ECO:0007669"/>
    <property type="project" value="Ensembl"/>
</dbReference>
<dbReference type="InParanoid" id="E1BPY1"/>
<gene>
    <name evidence="7 9" type="primary">FOXI1</name>
</gene>
<feature type="compositionally biased region" description="Polar residues" evidence="5">
    <location>
        <begin position="288"/>
        <end position="298"/>
    </location>
</feature>
<feature type="compositionally biased region" description="Polar residues" evidence="5">
    <location>
        <begin position="325"/>
        <end position="341"/>
    </location>
</feature>
<dbReference type="GO" id="GO:0000981">
    <property type="term" value="F:DNA-binding transcription factor activity, RNA polymerase II-specific"/>
    <property type="evidence" value="ECO:0000318"/>
    <property type="project" value="GO_Central"/>
</dbReference>
<feature type="region of interest" description="Disordered" evidence="5">
    <location>
        <begin position="185"/>
        <end position="356"/>
    </location>
</feature>
<dbReference type="Ensembl" id="ENSBTAT00000019467.5">
    <property type="protein sequence ID" value="ENSBTAP00000019467.4"/>
    <property type="gene ID" value="ENSBTAG00000014620.5"/>
</dbReference>
<dbReference type="GO" id="GO:0000978">
    <property type="term" value="F:RNA polymerase II cis-regulatory region sequence-specific DNA binding"/>
    <property type="evidence" value="ECO:0000318"/>
    <property type="project" value="GO_Central"/>
</dbReference>
<accession>E1BPY1</accession>
<comment type="subcellular location">
    <subcellularLocation>
        <location evidence="1 4">Nucleus</location>
    </subcellularLocation>
</comment>
<dbReference type="GO" id="GO:0001228">
    <property type="term" value="F:DNA-binding transcription activator activity, RNA polymerase II-specific"/>
    <property type="evidence" value="ECO:0007669"/>
    <property type="project" value="Ensembl"/>
</dbReference>
<reference evidence="7" key="2">
    <citation type="submission" date="2025-08" db="UniProtKB">
        <authorList>
            <consortium name="Ensembl"/>
        </authorList>
    </citation>
    <scope>IDENTIFICATION</scope>
    <source>
        <strain evidence="7">Hereford</strain>
    </source>
</reference>
<dbReference type="PaxDb" id="9913-ENSBTAP00000019467"/>
<evidence type="ECO:0000256" key="4">
    <source>
        <dbReference type="PROSITE-ProRule" id="PRU00089"/>
    </source>
</evidence>
<dbReference type="GO" id="GO:0030154">
    <property type="term" value="P:cell differentiation"/>
    <property type="evidence" value="ECO:0000318"/>
    <property type="project" value="GO_Central"/>
</dbReference>
<feature type="region of interest" description="Disordered" evidence="5">
    <location>
        <begin position="1"/>
        <end position="54"/>
    </location>
</feature>
<dbReference type="GO" id="GO:0005730">
    <property type="term" value="C:nucleolus"/>
    <property type="evidence" value="ECO:0007669"/>
    <property type="project" value="Ensembl"/>
</dbReference>
<dbReference type="InterPro" id="IPR050211">
    <property type="entry name" value="FOX_domain-containing"/>
</dbReference>
<keyword evidence="8" id="KW-1185">Reference proteome</keyword>
<dbReference type="Pfam" id="PF00250">
    <property type="entry name" value="Forkhead"/>
    <property type="match status" value="1"/>
</dbReference>
<dbReference type="VEuPathDB" id="HostDB:ENSBTAG00000014620"/>
<dbReference type="PROSITE" id="PS00657">
    <property type="entry name" value="FORK_HEAD_1"/>
    <property type="match status" value="1"/>
</dbReference>
<sequence>MSSFDLPAPSPPRCSPQFPSLGQEPPEMNLYYENFFHPQGAPSPQRPPSFEGGGEYGAAPNPYLWLNGPAVTPPPYLPGGSPFLPQAYGGVQRQLLPTGMPTLGAGDLGWLPLPSQEELMKLVRPPYSYSALIAMAIHGAPDKRLTLSQIYQYVADNFPFYNKSKAGWQNSIRHNLSLNDCFKKVPRDEDDPGDLPNPGIKRRSLASQMDSSLSEPPGKPIEMHRGKRKRKSDVSSSTGSMASEKTEAGLLAGSPKTAEAQDILDGAAPGPTGSPEKQPTPPPPGTPCLSSFLSTMSAYVSGPSPVSRPAATTPGLSLEPADKGGQNSLSFSSYTPLTNISGPVGGGEWASPMPSNALGYGGSVLNQFSSPFYGSVSTNSVLYPREGTEV</sequence>
<dbReference type="FunFam" id="1.10.10.10:FF:000598">
    <property type="entry name" value="forkhead box protein I1 isoform X2"/>
    <property type="match status" value="1"/>
</dbReference>
<evidence type="ECO:0000256" key="3">
    <source>
        <dbReference type="ARBA" id="ARBA00023242"/>
    </source>
</evidence>
<dbReference type="GeneTree" id="ENSGT00940000161316"/>